<evidence type="ECO:0000313" key="2">
    <source>
        <dbReference type="EMBL" id="EDX78695.1"/>
    </source>
</evidence>
<dbReference type="OrthoDB" id="9995148at2"/>
<proteinExistence type="predicted"/>
<reference evidence="2 3" key="1">
    <citation type="submission" date="2008-07" db="EMBL/GenBank/DDBJ databases">
        <authorList>
            <person name="Tandeau de Marsac N."/>
            <person name="Ferriera S."/>
            <person name="Johnson J."/>
            <person name="Kravitz S."/>
            <person name="Beeson K."/>
            <person name="Sutton G."/>
            <person name="Rogers Y.-H."/>
            <person name="Friedman R."/>
            <person name="Frazier M."/>
            <person name="Venter J.C."/>
        </authorList>
    </citation>
    <scope>NUCLEOTIDE SEQUENCE [LARGE SCALE GENOMIC DNA]</scope>
    <source>
        <strain evidence="2 3">PCC 7420</strain>
    </source>
</reference>
<dbReference type="RefSeq" id="WP_006098172.1">
    <property type="nucleotide sequence ID" value="NZ_DS989841.1"/>
</dbReference>
<name>B4VGZ7_9CYAN</name>
<keyword evidence="3" id="KW-1185">Reference proteome</keyword>
<dbReference type="Proteomes" id="UP000003835">
    <property type="component" value="Unassembled WGS sequence"/>
</dbReference>
<gene>
    <name evidence="2" type="ORF">MC7420_7348</name>
</gene>
<sequence>MSKEQATISTSQANPTTPPIDPTPLLKYGDNPTAIILSIAILLWVLRPVMLRQQSNPGETPRSTQDKYTASGKRAIASFLRVFNSEG</sequence>
<dbReference type="EMBL" id="DS989841">
    <property type="protein sequence ID" value="EDX78695.1"/>
    <property type="molecule type" value="Genomic_DNA"/>
</dbReference>
<evidence type="ECO:0000256" key="1">
    <source>
        <dbReference type="SAM" id="MobiDB-lite"/>
    </source>
</evidence>
<feature type="region of interest" description="Disordered" evidence="1">
    <location>
        <begin position="1"/>
        <end position="24"/>
    </location>
</feature>
<accession>B4VGZ7</accession>
<protein>
    <submittedName>
        <fullName evidence="2">Uncharacterized protein</fullName>
    </submittedName>
</protein>
<dbReference type="AlphaFoldDB" id="B4VGZ7"/>
<evidence type="ECO:0000313" key="3">
    <source>
        <dbReference type="Proteomes" id="UP000003835"/>
    </source>
</evidence>
<organism evidence="2 3">
    <name type="scientific">Coleofasciculus chthonoplastes PCC 7420</name>
    <dbReference type="NCBI Taxonomy" id="118168"/>
    <lineage>
        <taxon>Bacteria</taxon>
        <taxon>Bacillati</taxon>
        <taxon>Cyanobacteriota</taxon>
        <taxon>Cyanophyceae</taxon>
        <taxon>Coleofasciculales</taxon>
        <taxon>Coleofasciculaceae</taxon>
        <taxon>Coleofasciculus</taxon>
    </lineage>
</organism>
<feature type="compositionally biased region" description="Polar residues" evidence="1">
    <location>
        <begin position="1"/>
        <end position="14"/>
    </location>
</feature>
<dbReference type="HOGENOM" id="CLU_2477973_0_0_3"/>